<dbReference type="EMBL" id="JAKZEL010000010">
    <property type="protein sequence ID" value="KAI4539762.1"/>
    <property type="molecule type" value="Genomic_DNA"/>
</dbReference>
<dbReference type="Proteomes" id="UP001214576">
    <property type="component" value="Unassembled WGS sequence"/>
</dbReference>
<dbReference type="Gene3D" id="6.10.250.1400">
    <property type="match status" value="1"/>
</dbReference>
<dbReference type="GO" id="GO:0030136">
    <property type="term" value="C:clathrin-coated vesicle"/>
    <property type="evidence" value="ECO:0007669"/>
    <property type="project" value="UniProtKB-SubCell"/>
</dbReference>
<dbReference type="InterPro" id="IPR036865">
    <property type="entry name" value="CRAL-TRIO_dom_sf"/>
</dbReference>
<dbReference type="InterPro" id="IPR036273">
    <property type="entry name" value="CRAL/TRIO_N_dom_sf"/>
</dbReference>
<reference evidence="14" key="1">
    <citation type="submission" date="2022-03" db="EMBL/GenBank/DDBJ databases">
        <title>Genomic analyses of argali, domestic sheep and their hybrids provide insights into chromosomal evolution, heterosis and genetic basis of agronomic traits.</title>
        <authorList>
            <person name="Li M."/>
        </authorList>
    </citation>
    <scope>NUCLEOTIDE SEQUENCE</scope>
    <source>
        <strain evidence="14">CAU-MHL-2022a</strain>
        <tissue evidence="14">Skin</tissue>
    </source>
</reference>
<dbReference type="Pfam" id="PF00650">
    <property type="entry name" value="CRAL_TRIO"/>
    <property type="match status" value="1"/>
</dbReference>
<protein>
    <recommendedName>
        <fullName evidence="4">Clavesin-1</fullName>
    </recommendedName>
    <alternativeName>
        <fullName evidence="10">Retinaldehyde-binding protein 1-like 1</fullName>
    </alternativeName>
</protein>
<sequence length="643" mass="71849">MARLQLALHREDSDFEDCPTRVLHDLHSEVQTLKDEVNIILDKASLQSQQSVGFIKATKILMKKNSVDIMKIKEFFQKYEYNLHAKKNSVVEQGVADSKPESSSEDITDHSDKLHASPKLFIPKCHYWKGHMNLTWSSVAVDDEDDLRVGDPLRTRHTQNANELSFSILSVDDTFPLKDGAGAGIQHSVMLTRLISLNHVDLNLWLPREKQRALRMVNNTFGSVVFLLRLIDLMLEFNAPLETHAGGSSTCAVGSLVCISKGQGPSLLRKSAEGAGKINLFFTLPRLSPLLRCHGCGVSALLCVDSSHLQSLRTPSLSHPTLTASVVHLPPGARSACAPYTISTPISTITVMISTITSAVTTVNTTVSCHLDKAGGPQDRGKEPKFSGMESKVQKLSTSKGDSTKMTHLQAGLSPETIEKARLELNENPDVLHQDIQQVRDMIITRPDIGFLRTDDAFILRFLRARKFHQADAFRLLAQYFQYRQLNLDMFKNFKADDPGIKRALIDGFPGVLENRDHYGRKILLLFAANWDQIQICDDISFLIQHSAIRNSFTDILRAILLSLEVLIEDPELQINGFILIIDWSNFSFKQASKLTPSILKLAIEGLQLLRAILKQNDSRLMLLMGSIWQESRLPISTQSVAE</sequence>
<comment type="function">
    <text evidence="11">Required for normal morphology of late endosomes and/or lysosomes in neurons. Binds phosphatidylinositol 3,5-bisphosphate (PtdIns(3,5)P2).</text>
</comment>
<dbReference type="PANTHER" id="PTHR10174:SF72">
    <property type="entry name" value="CLAVESIN-1"/>
    <property type="match status" value="1"/>
</dbReference>
<dbReference type="AlphaFoldDB" id="A0AAD4U4I6"/>
<evidence type="ECO:0000256" key="7">
    <source>
        <dbReference type="ARBA" id="ARBA00023121"/>
    </source>
</evidence>
<feature type="region of interest" description="Disordered" evidence="12">
    <location>
        <begin position="371"/>
        <end position="405"/>
    </location>
</feature>
<keyword evidence="9" id="KW-0968">Cytoplasmic vesicle</keyword>
<evidence type="ECO:0000313" key="15">
    <source>
        <dbReference type="Proteomes" id="UP001214576"/>
    </source>
</evidence>
<dbReference type="Gene3D" id="3.40.525.10">
    <property type="entry name" value="CRAL-TRIO lipid binding domain"/>
    <property type="match status" value="1"/>
</dbReference>
<organism evidence="14 15">
    <name type="scientific">Ovis ammon polii</name>
    <dbReference type="NCBI Taxonomy" id="230172"/>
    <lineage>
        <taxon>Eukaryota</taxon>
        <taxon>Metazoa</taxon>
        <taxon>Chordata</taxon>
        <taxon>Craniata</taxon>
        <taxon>Vertebrata</taxon>
        <taxon>Euteleostomi</taxon>
        <taxon>Mammalia</taxon>
        <taxon>Eutheria</taxon>
        <taxon>Laurasiatheria</taxon>
        <taxon>Artiodactyla</taxon>
        <taxon>Ruminantia</taxon>
        <taxon>Pecora</taxon>
        <taxon>Bovidae</taxon>
        <taxon>Caprinae</taxon>
        <taxon>Ovis</taxon>
    </lineage>
</organism>
<keyword evidence="8" id="KW-0472">Membrane</keyword>
<dbReference type="Gene3D" id="1.10.8.20">
    <property type="entry name" value="N-terminal domain of phosphatidylinositol transfer protein sec14p"/>
    <property type="match status" value="1"/>
</dbReference>
<evidence type="ECO:0000256" key="11">
    <source>
        <dbReference type="ARBA" id="ARBA00046144"/>
    </source>
</evidence>
<feature type="domain" description="CRAL/TRIO N-terminal" evidence="13">
    <location>
        <begin position="455"/>
        <end position="480"/>
    </location>
</feature>
<feature type="compositionally biased region" description="Polar residues" evidence="12">
    <location>
        <begin position="394"/>
        <end position="405"/>
    </location>
</feature>
<comment type="subcellular location">
    <subcellularLocation>
        <location evidence="1">Cytoplasmic vesicle</location>
        <location evidence="1">Clathrin-coated vesicle</location>
    </subcellularLocation>
    <subcellularLocation>
        <location evidence="3">Early endosome membrane</location>
        <topology evidence="3">Peripheral membrane protein</topology>
    </subcellularLocation>
    <subcellularLocation>
        <location evidence="2">Golgi apparatus</location>
        <location evidence="2">trans-Golgi network membrane</location>
        <topology evidence="2">Peripheral membrane protein</topology>
    </subcellularLocation>
</comment>
<dbReference type="FunFam" id="1.10.8.20:FF:000001">
    <property type="entry name" value="Alpha-tocopherol transfer protein-like"/>
    <property type="match status" value="1"/>
</dbReference>
<dbReference type="GO" id="GO:1902936">
    <property type="term" value="F:phosphatidylinositol bisphosphate binding"/>
    <property type="evidence" value="ECO:0007669"/>
    <property type="project" value="TreeGrafter"/>
</dbReference>
<keyword evidence="15" id="KW-1185">Reference proteome</keyword>
<dbReference type="GO" id="GO:0005802">
    <property type="term" value="C:trans-Golgi network"/>
    <property type="evidence" value="ECO:0007669"/>
    <property type="project" value="TreeGrafter"/>
</dbReference>
<proteinExistence type="predicted"/>
<dbReference type="InterPro" id="IPR001251">
    <property type="entry name" value="CRAL-TRIO_dom"/>
</dbReference>
<evidence type="ECO:0000259" key="13">
    <source>
        <dbReference type="SMART" id="SM01100"/>
    </source>
</evidence>
<dbReference type="InterPro" id="IPR011074">
    <property type="entry name" value="CRAL/TRIO_N_dom"/>
</dbReference>
<evidence type="ECO:0000256" key="10">
    <source>
        <dbReference type="ARBA" id="ARBA00031838"/>
    </source>
</evidence>
<keyword evidence="5" id="KW-0967">Endosome</keyword>
<keyword evidence="7" id="KW-0446">Lipid-binding</keyword>
<evidence type="ECO:0000256" key="1">
    <source>
        <dbReference type="ARBA" id="ARBA00004132"/>
    </source>
</evidence>
<name>A0AAD4U4I6_OVIAM</name>
<gene>
    <name evidence="14" type="ORF">MG293_010157</name>
</gene>
<feature type="compositionally biased region" description="Basic and acidic residues" evidence="12">
    <location>
        <begin position="98"/>
        <end position="111"/>
    </location>
</feature>
<dbReference type="GO" id="GO:0031901">
    <property type="term" value="C:early endosome membrane"/>
    <property type="evidence" value="ECO:0007669"/>
    <property type="project" value="UniProtKB-SubCell"/>
</dbReference>
<dbReference type="GO" id="GO:0007040">
    <property type="term" value="P:lysosome organization"/>
    <property type="evidence" value="ECO:0007669"/>
    <property type="project" value="TreeGrafter"/>
</dbReference>
<dbReference type="PANTHER" id="PTHR10174">
    <property type="entry name" value="ALPHA-TOCOPHEROL TRANSFER PROTEIN-RELATED"/>
    <property type="match status" value="1"/>
</dbReference>
<evidence type="ECO:0000256" key="12">
    <source>
        <dbReference type="SAM" id="MobiDB-lite"/>
    </source>
</evidence>
<evidence type="ECO:0000256" key="2">
    <source>
        <dbReference type="ARBA" id="ARBA00004150"/>
    </source>
</evidence>
<dbReference type="SUPFAM" id="SSF52087">
    <property type="entry name" value="CRAL/TRIO domain"/>
    <property type="match status" value="1"/>
</dbReference>
<evidence type="ECO:0000256" key="5">
    <source>
        <dbReference type="ARBA" id="ARBA00022753"/>
    </source>
</evidence>
<evidence type="ECO:0000256" key="9">
    <source>
        <dbReference type="ARBA" id="ARBA00023329"/>
    </source>
</evidence>
<dbReference type="CDD" id="cd00170">
    <property type="entry name" value="SEC14"/>
    <property type="match status" value="1"/>
</dbReference>
<accession>A0AAD4U4I6</accession>
<dbReference type="SMART" id="SM01100">
    <property type="entry name" value="CRAL_TRIO_N"/>
    <property type="match status" value="1"/>
</dbReference>
<keyword evidence="6" id="KW-0333">Golgi apparatus</keyword>
<feature type="region of interest" description="Disordered" evidence="12">
    <location>
        <begin position="92"/>
        <end position="111"/>
    </location>
</feature>
<dbReference type="Pfam" id="PF03765">
    <property type="entry name" value="CRAL_TRIO_N"/>
    <property type="match status" value="1"/>
</dbReference>
<evidence type="ECO:0000256" key="6">
    <source>
        <dbReference type="ARBA" id="ARBA00023034"/>
    </source>
</evidence>
<dbReference type="SUPFAM" id="SSF46938">
    <property type="entry name" value="CRAL/TRIO N-terminal domain"/>
    <property type="match status" value="1"/>
</dbReference>
<dbReference type="PRINTS" id="PR00180">
    <property type="entry name" value="CRETINALDHBP"/>
</dbReference>
<feature type="non-terminal residue" evidence="14">
    <location>
        <position position="1"/>
    </location>
</feature>
<evidence type="ECO:0000313" key="14">
    <source>
        <dbReference type="EMBL" id="KAI4539762.1"/>
    </source>
</evidence>
<evidence type="ECO:0000256" key="3">
    <source>
        <dbReference type="ARBA" id="ARBA00004220"/>
    </source>
</evidence>
<evidence type="ECO:0000256" key="4">
    <source>
        <dbReference type="ARBA" id="ARBA00013640"/>
    </source>
</evidence>
<evidence type="ECO:0000256" key="8">
    <source>
        <dbReference type="ARBA" id="ARBA00023136"/>
    </source>
</evidence>
<comment type="caution">
    <text evidence="14">The sequence shown here is derived from an EMBL/GenBank/DDBJ whole genome shotgun (WGS) entry which is preliminary data.</text>
</comment>